<keyword evidence="5" id="KW-1133">Transmembrane helix</keyword>
<evidence type="ECO:0000256" key="4">
    <source>
        <dbReference type="RuleBase" id="RU361203"/>
    </source>
</evidence>
<sequence length="522" mass="58948">MNSNNRRYLYIVATIFVLTCFGIACTNAGFINQTRPMQLHLSLTDKSDEIKVTWLTKSALPQPTVYYYSVTTSSQCDRESAVIPTDILKRLSIAIGTTTTYEKYDGFIHSVVLTNLRSSKTYCYLVGGEVTKTPPQPTSTETEASGKTDSSNIYASSWAAKWSHFTTRSQFLADKVTFAAFADAGTRGDIFHVINAMRKDPSFSMVIHAGDLSYAQTDDVWDLFGDIIEPVSATRPYMVIPGNWDIKPFAAQAFVNRYQMPLVYPTPEITVEHKPDGPIETKTFYNYYYSINYTHTYIIMMSSYDPYTQGSKQYKWLESELIKANQQRHITPWIVVCAHSPMYSSSQGHGGSDMAFRQSIEPLFSQYKVNLVLSGHDHGYERSFPVYDDKILRDEKIHYSNQDGTIHVLAGTAGADSDPWLDQPAWSLLRESTTGYTKVIAGRGSLEVIYQRYNGTIGDRFIIVKDSSSRPSQPINKSNSGSSNTTYVIFFLLCLVFIFPFCAYNKIPHKIYSYLSGRKPND</sequence>
<comment type="caution">
    <text evidence="9">The sequence shown here is derived from an EMBL/GenBank/DDBJ whole genome shotgun (WGS) entry which is preliminary data.</text>
</comment>
<keyword evidence="5" id="KW-0472">Membrane</keyword>
<dbReference type="InterPro" id="IPR008963">
    <property type="entry name" value="Purple_acid_Pase-like_N"/>
</dbReference>
<feature type="domain" description="Purple acid phosphatase C-terminal" evidence="7">
    <location>
        <begin position="404"/>
        <end position="459"/>
    </location>
</feature>
<dbReference type="Gene3D" id="2.60.40.380">
    <property type="entry name" value="Purple acid phosphatase-like, N-terminal"/>
    <property type="match status" value="1"/>
</dbReference>
<dbReference type="InterPro" id="IPR015914">
    <property type="entry name" value="PAPs_N"/>
</dbReference>
<dbReference type="PROSITE" id="PS51257">
    <property type="entry name" value="PROKAR_LIPOPROTEIN"/>
    <property type="match status" value="1"/>
</dbReference>
<comment type="similarity">
    <text evidence="4">Belongs to the metallophosphoesterase superfamily. Purple acid phosphatase family.</text>
</comment>
<keyword evidence="5" id="KW-0812">Transmembrane</keyword>
<evidence type="ECO:0000313" key="10">
    <source>
        <dbReference type="Proteomes" id="UP000695562"/>
    </source>
</evidence>
<dbReference type="Proteomes" id="UP000695562">
    <property type="component" value="Unassembled WGS sequence"/>
</dbReference>
<name>A0A8J4Q345_9MYCE</name>
<dbReference type="SUPFAM" id="SSF56300">
    <property type="entry name" value="Metallo-dependent phosphatases"/>
    <property type="match status" value="1"/>
</dbReference>
<accession>A0A8J4Q345</accession>
<dbReference type="Gene3D" id="3.60.21.10">
    <property type="match status" value="1"/>
</dbReference>
<proteinExistence type="inferred from homology"/>
<evidence type="ECO:0000259" key="8">
    <source>
        <dbReference type="Pfam" id="PF16656"/>
    </source>
</evidence>
<evidence type="ECO:0000256" key="1">
    <source>
        <dbReference type="ARBA" id="ARBA00022729"/>
    </source>
</evidence>
<evidence type="ECO:0000256" key="5">
    <source>
        <dbReference type="SAM" id="Phobius"/>
    </source>
</evidence>
<dbReference type="PANTHER" id="PTHR22953:SF153">
    <property type="entry name" value="PURPLE ACID PHOSPHATASE"/>
    <property type="match status" value="1"/>
</dbReference>
<comment type="catalytic activity">
    <reaction evidence="4">
        <text>a phosphate monoester + H2O = an alcohol + phosphate</text>
        <dbReference type="Rhea" id="RHEA:15017"/>
        <dbReference type="ChEBI" id="CHEBI:15377"/>
        <dbReference type="ChEBI" id="CHEBI:30879"/>
        <dbReference type="ChEBI" id="CHEBI:43474"/>
        <dbReference type="ChEBI" id="CHEBI:67140"/>
        <dbReference type="EC" id="3.1.3.2"/>
    </reaction>
</comment>
<evidence type="ECO:0000259" key="6">
    <source>
        <dbReference type="Pfam" id="PF00149"/>
    </source>
</evidence>
<dbReference type="SUPFAM" id="SSF49363">
    <property type="entry name" value="Purple acid phosphatase, N-terminal domain"/>
    <property type="match status" value="1"/>
</dbReference>
<dbReference type="InterPro" id="IPR004843">
    <property type="entry name" value="Calcineurin-like_PHP"/>
</dbReference>
<dbReference type="Pfam" id="PF16656">
    <property type="entry name" value="Pur_ac_phosph_N"/>
    <property type="match status" value="1"/>
</dbReference>
<dbReference type="Pfam" id="PF14008">
    <property type="entry name" value="Metallophos_C"/>
    <property type="match status" value="1"/>
</dbReference>
<feature type="domain" description="Calcineurin-like phosphoesterase" evidence="6">
    <location>
        <begin position="185"/>
        <end position="380"/>
    </location>
</feature>
<dbReference type="CDD" id="cd00839">
    <property type="entry name" value="MPP_PAPs"/>
    <property type="match status" value="1"/>
</dbReference>
<dbReference type="EC" id="3.1.3.2" evidence="4"/>
<feature type="transmembrane region" description="Helical" evidence="5">
    <location>
        <begin position="486"/>
        <end position="504"/>
    </location>
</feature>
<protein>
    <recommendedName>
        <fullName evidence="4">Purple acid phosphatase</fullName>
        <ecNumber evidence="4">3.1.3.2</ecNumber>
    </recommendedName>
</protein>
<dbReference type="AlphaFoldDB" id="A0A8J4Q345"/>
<dbReference type="InterPro" id="IPR025733">
    <property type="entry name" value="PAPs_C"/>
</dbReference>
<dbReference type="GO" id="GO:0003993">
    <property type="term" value="F:acid phosphatase activity"/>
    <property type="evidence" value="ECO:0007669"/>
    <property type="project" value="UniProtKB-EC"/>
</dbReference>
<feature type="transmembrane region" description="Helical" evidence="5">
    <location>
        <begin position="7"/>
        <end position="31"/>
    </location>
</feature>
<keyword evidence="3" id="KW-0325">Glycoprotein</keyword>
<dbReference type="InterPro" id="IPR039331">
    <property type="entry name" value="PAPs-like"/>
</dbReference>
<dbReference type="EMBL" id="AJWJ01000014">
    <property type="protein sequence ID" value="KAF2077974.1"/>
    <property type="molecule type" value="Genomic_DNA"/>
</dbReference>
<keyword evidence="10" id="KW-1185">Reference proteome</keyword>
<evidence type="ECO:0000256" key="3">
    <source>
        <dbReference type="ARBA" id="ARBA00023180"/>
    </source>
</evidence>
<evidence type="ECO:0000259" key="7">
    <source>
        <dbReference type="Pfam" id="PF14008"/>
    </source>
</evidence>
<dbReference type="GO" id="GO:0046872">
    <property type="term" value="F:metal ion binding"/>
    <property type="evidence" value="ECO:0007669"/>
    <property type="project" value="InterPro"/>
</dbReference>
<dbReference type="InterPro" id="IPR041792">
    <property type="entry name" value="MPP_PAP"/>
</dbReference>
<evidence type="ECO:0000256" key="2">
    <source>
        <dbReference type="ARBA" id="ARBA00022801"/>
    </source>
</evidence>
<reference evidence="9" key="1">
    <citation type="submission" date="2020-01" db="EMBL/GenBank/DDBJ databases">
        <title>Development of genomics and gene disruption for Polysphondylium violaceum indicates a role for the polyketide synthase stlB in stalk morphogenesis.</title>
        <authorList>
            <person name="Narita B."/>
            <person name="Kawabe Y."/>
            <person name="Kin K."/>
            <person name="Saito T."/>
            <person name="Gibbs R."/>
            <person name="Kuspa A."/>
            <person name="Muzny D."/>
            <person name="Queller D."/>
            <person name="Richards S."/>
            <person name="Strassman J."/>
            <person name="Sucgang R."/>
            <person name="Worley K."/>
            <person name="Schaap P."/>
        </authorList>
    </citation>
    <scope>NUCLEOTIDE SEQUENCE</scope>
    <source>
        <strain evidence="9">QSvi11</strain>
    </source>
</reference>
<dbReference type="InterPro" id="IPR029052">
    <property type="entry name" value="Metallo-depent_PP-like"/>
</dbReference>
<gene>
    <name evidence="9" type="ORF">CYY_000698</name>
</gene>
<keyword evidence="2 4" id="KW-0378">Hydrolase</keyword>
<organism evidence="9 10">
    <name type="scientific">Polysphondylium violaceum</name>
    <dbReference type="NCBI Taxonomy" id="133409"/>
    <lineage>
        <taxon>Eukaryota</taxon>
        <taxon>Amoebozoa</taxon>
        <taxon>Evosea</taxon>
        <taxon>Eumycetozoa</taxon>
        <taxon>Dictyostelia</taxon>
        <taxon>Dictyosteliales</taxon>
        <taxon>Dictyosteliaceae</taxon>
        <taxon>Polysphondylium</taxon>
    </lineage>
</organism>
<feature type="domain" description="Purple acid phosphatase N-terminal" evidence="8">
    <location>
        <begin position="36"/>
        <end position="131"/>
    </location>
</feature>
<evidence type="ECO:0000313" key="9">
    <source>
        <dbReference type="EMBL" id="KAF2077974.1"/>
    </source>
</evidence>
<dbReference type="Pfam" id="PF00149">
    <property type="entry name" value="Metallophos"/>
    <property type="match status" value="1"/>
</dbReference>
<dbReference type="OrthoDB" id="45007at2759"/>
<keyword evidence="1" id="KW-0732">Signal</keyword>
<dbReference type="PANTHER" id="PTHR22953">
    <property type="entry name" value="ACID PHOSPHATASE RELATED"/>
    <property type="match status" value="1"/>
</dbReference>